<name>A0A6N6M6P2_9FLAO</name>
<protein>
    <submittedName>
        <fullName evidence="3">Methyltransferase domain-containing protein</fullName>
    </submittedName>
</protein>
<evidence type="ECO:0000313" key="4">
    <source>
        <dbReference type="Proteomes" id="UP000435357"/>
    </source>
</evidence>
<evidence type="ECO:0000313" key="3">
    <source>
        <dbReference type="EMBL" id="KAB1063981.1"/>
    </source>
</evidence>
<organism evidence="3 4">
    <name type="scientific">Salibacter halophilus</name>
    <dbReference type="NCBI Taxonomy" id="1803916"/>
    <lineage>
        <taxon>Bacteria</taxon>
        <taxon>Pseudomonadati</taxon>
        <taxon>Bacteroidota</taxon>
        <taxon>Flavobacteriia</taxon>
        <taxon>Flavobacteriales</taxon>
        <taxon>Salibacteraceae</taxon>
        <taxon>Salibacter</taxon>
    </lineage>
</organism>
<dbReference type="EMBL" id="WACR01000006">
    <property type="protein sequence ID" value="KAB1063981.1"/>
    <property type="molecule type" value="Genomic_DNA"/>
</dbReference>
<dbReference type="Proteomes" id="UP000435357">
    <property type="component" value="Unassembled WGS sequence"/>
</dbReference>
<dbReference type="GO" id="GO:0032259">
    <property type="term" value="P:methylation"/>
    <property type="evidence" value="ECO:0007669"/>
    <property type="project" value="UniProtKB-KW"/>
</dbReference>
<keyword evidence="3" id="KW-0489">Methyltransferase</keyword>
<comment type="caution">
    <text evidence="3">The sequence shown here is derived from an EMBL/GenBank/DDBJ whole genome shotgun (WGS) entry which is preliminary data.</text>
</comment>
<gene>
    <name evidence="3" type="ORF">F3059_08060</name>
</gene>
<accession>A0A6N6M6P2</accession>
<feature type="domain" description="Methyltransferase" evidence="2">
    <location>
        <begin position="69"/>
        <end position="164"/>
    </location>
</feature>
<dbReference type="InterPro" id="IPR029063">
    <property type="entry name" value="SAM-dependent_MTases_sf"/>
</dbReference>
<dbReference type="CDD" id="cd02440">
    <property type="entry name" value="AdoMet_MTases"/>
    <property type="match status" value="1"/>
</dbReference>
<proteinExistence type="predicted"/>
<dbReference type="OrthoDB" id="9791837at2"/>
<dbReference type="InterPro" id="IPR041698">
    <property type="entry name" value="Methyltransf_25"/>
</dbReference>
<dbReference type="SUPFAM" id="SSF53335">
    <property type="entry name" value="S-adenosyl-L-methionine-dependent methyltransferases"/>
    <property type="match status" value="1"/>
</dbReference>
<sequence length="251" mass="28535">MPTINTDKAWNKYGKDNPYFGVLTHDEYLNENLNEESIEKFFKTGSQYVEETLNDIHQKLKPGFKPKTVLDFGCGTGRLAIPFAKIADEVVGLDVSKDMLSEAEKNTARYDVKNLSLHLSDDSLSAIKGKKFDLINSYIVLQHINVNRGMAFIDQLTNQLNEGGAGVLHVTHGTLKNKVKQTSDFLRYRVPFLNGFINIMKGNSFSKPLMQMNIYDINKIIQLLQDKGVKNLFMKLEQHGDYTSTKIYFVI</sequence>
<keyword evidence="1 3" id="KW-0808">Transferase</keyword>
<reference evidence="3 4" key="1">
    <citation type="submission" date="2019-09" db="EMBL/GenBank/DDBJ databases">
        <title>Genomes of Cryomorphaceae.</title>
        <authorList>
            <person name="Bowman J.P."/>
        </authorList>
    </citation>
    <scope>NUCLEOTIDE SEQUENCE [LARGE SCALE GENOMIC DNA]</scope>
    <source>
        <strain evidence="3 4">KCTC 52047</strain>
    </source>
</reference>
<evidence type="ECO:0000259" key="2">
    <source>
        <dbReference type="Pfam" id="PF13649"/>
    </source>
</evidence>
<dbReference type="AlphaFoldDB" id="A0A6N6M6P2"/>
<dbReference type="PANTHER" id="PTHR43861">
    <property type="entry name" value="TRANS-ACONITATE 2-METHYLTRANSFERASE-RELATED"/>
    <property type="match status" value="1"/>
</dbReference>
<dbReference type="RefSeq" id="WP_151168036.1">
    <property type="nucleotide sequence ID" value="NZ_WACR01000006.1"/>
</dbReference>
<dbReference type="GO" id="GO:0008168">
    <property type="term" value="F:methyltransferase activity"/>
    <property type="evidence" value="ECO:0007669"/>
    <property type="project" value="UniProtKB-KW"/>
</dbReference>
<dbReference type="Gene3D" id="3.40.50.150">
    <property type="entry name" value="Vaccinia Virus protein VP39"/>
    <property type="match status" value="1"/>
</dbReference>
<keyword evidence="4" id="KW-1185">Reference proteome</keyword>
<dbReference type="Pfam" id="PF13649">
    <property type="entry name" value="Methyltransf_25"/>
    <property type="match status" value="1"/>
</dbReference>
<evidence type="ECO:0000256" key="1">
    <source>
        <dbReference type="ARBA" id="ARBA00022679"/>
    </source>
</evidence>